<dbReference type="STRING" id="671072.PL9214290325"/>
<dbReference type="AlphaFoldDB" id="A0A1J1LEX1"/>
<dbReference type="Proteomes" id="UP000184315">
    <property type="component" value="Unassembled WGS sequence"/>
</dbReference>
<evidence type="ECO:0000256" key="1">
    <source>
        <dbReference type="ARBA" id="ARBA00022679"/>
    </source>
</evidence>
<keyword evidence="6" id="KW-1185">Reference proteome</keyword>
<proteinExistence type="predicted"/>
<dbReference type="EMBL" id="CZDF01000132">
    <property type="protein sequence ID" value="CUR30734.1"/>
    <property type="molecule type" value="Genomic_DNA"/>
</dbReference>
<accession>A0A1J1LEX1</accession>
<dbReference type="RefSeq" id="WP_072717715.1">
    <property type="nucleotide sequence ID" value="NZ_LN889782.1"/>
</dbReference>
<name>A0A1J1LEX1_9CYAN</name>
<evidence type="ECO:0000256" key="3">
    <source>
        <dbReference type="ARBA" id="ARBA00023098"/>
    </source>
</evidence>
<sequence length="226" mass="26312">MARGDQIYVFREFYNLEGLYEHHGIDCGDGTVIHYRKPSEIIERTSIDTFSKGKKIDVRRYPIRYIPDTVIQRAESRLGEKQYNLLFNNCEHFATWCVTGVSKSQQVENFIPLLRYINVDTLSEPLKQAFMGTPPKDANHLLNQALAEIRVTWDDIHPQYKHALNEMNSWNQVAIEALKRNREDLAREALKRKLTAKRRATELEASLEKLASMTQKLLQNQTDIPH</sequence>
<evidence type="ECO:0000256" key="2">
    <source>
        <dbReference type="ARBA" id="ARBA00022801"/>
    </source>
</evidence>
<dbReference type="OrthoDB" id="9812095at2"/>
<evidence type="ECO:0000313" key="6">
    <source>
        <dbReference type="Proteomes" id="UP000184315"/>
    </source>
</evidence>
<dbReference type="PANTHER" id="PTHR13943">
    <property type="entry name" value="HRAS-LIKE SUPPRESSOR - RELATED"/>
    <property type="match status" value="1"/>
</dbReference>
<dbReference type="GO" id="GO:0008970">
    <property type="term" value="F:phospholipase A1 activity"/>
    <property type="evidence" value="ECO:0007669"/>
    <property type="project" value="TreeGrafter"/>
</dbReference>
<gene>
    <name evidence="5" type="ORF">PL9214290325</name>
</gene>
<feature type="domain" description="LRAT" evidence="4">
    <location>
        <begin position="12"/>
        <end position="106"/>
    </location>
</feature>
<protein>
    <recommendedName>
        <fullName evidence="4">LRAT domain-containing protein</fullName>
    </recommendedName>
</protein>
<dbReference type="GO" id="GO:0005737">
    <property type="term" value="C:cytoplasm"/>
    <property type="evidence" value="ECO:0007669"/>
    <property type="project" value="TreeGrafter"/>
</dbReference>
<dbReference type="GO" id="GO:0004623">
    <property type="term" value="F:phospholipase A2 activity"/>
    <property type="evidence" value="ECO:0007669"/>
    <property type="project" value="TreeGrafter"/>
</dbReference>
<dbReference type="PANTHER" id="PTHR13943:SF77">
    <property type="entry name" value="LRAT DOMAIN-CONTAINING PROTEIN"/>
    <property type="match status" value="1"/>
</dbReference>
<evidence type="ECO:0000313" key="5">
    <source>
        <dbReference type="EMBL" id="CUR30734.1"/>
    </source>
</evidence>
<dbReference type="Pfam" id="PF04970">
    <property type="entry name" value="LRAT"/>
    <property type="match status" value="1"/>
</dbReference>
<evidence type="ECO:0000259" key="4">
    <source>
        <dbReference type="PROSITE" id="PS51934"/>
    </source>
</evidence>
<keyword evidence="1" id="KW-0808">Transferase</keyword>
<keyword evidence="2" id="KW-0378">Hydrolase</keyword>
<dbReference type="PROSITE" id="PS51934">
    <property type="entry name" value="LRAT"/>
    <property type="match status" value="1"/>
</dbReference>
<keyword evidence="3" id="KW-0443">Lipid metabolism</keyword>
<dbReference type="GO" id="GO:0016410">
    <property type="term" value="F:N-acyltransferase activity"/>
    <property type="evidence" value="ECO:0007669"/>
    <property type="project" value="TreeGrafter"/>
</dbReference>
<organism evidence="5 6">
    <name type="scientific">Planktothrix tepida PCC 9214</name>
    <dbReference type="NCBI Taxonomy" id="671072"/>
    <lineage>
        <taxon>Bacteria</taxon>
        <taxon>Bacillati</taxon>
        <taxon>Cyanobacteriota</taxon>
        <taxon>Cyanophyceae</taxon>
        <taxon>Oscillatoriophycideae</taxon>
        <taxon>Oscillatoriales</taxon>
        <taxon>Microcoleaceae</taxon>
        <taxon>Planktothrix</taxon>
    </lineage>
</organism>
<dbReference type="InterPro" id="IPR051496">
    <property type="entry name" value="H-rev107_PLA/AT"/>
</dbReference>
<dbReference type="InterPro" id="IPR007053">
    <property type="entry name" value="LRAT_dom"/>
</dbReference>
<dbReference type="GO" id="GO:0070292">
    <property type="term" value="P:N-acylphosphatidylethanolamine metabolic process"/>
    <property type="evidence" value="ECO:0007669"/>
    <property type="project" value="TreeGrafter"/>
</dbReference>
<reference evidence="6" key="1">
    <citation type="submission" date="2015-10" db="EMBL/GenBank/DDBJ databases">
        <authorList>
            <person name="Regsiter A."/>
            <person name="william w."/>
        </authorList>
    </citation>
    <scope>NUCLEOTIDE SEQUENCE [LARGE SCALE GENOMIC DNA]</scope>
</reference>
<dbReference type="Gene3D" id="3.90.1720.10">
    <property type="entry name" value="endopeptidase domain like (from Nostoc punctiforme)"/>
    <property type="match status" value="1"/>
</dbReference>